<keyword evidence="13" id="KW-1185">Reference proteome</keyword>
<feature type="domain" description="RING-type" evidence="12">
    <location>
        <begin position="136"/>
        <end position="344"/>
    </location>
</feature>
<feature type="domain" description="RING-type" evidence="11">
    <location>
        <begin position="140"/>
        <end position="182"/>
    </location>
</feature>
<dbReference type="Pfam" id="PF22191">
    <property type="entry name" value="IBR_1"/>
    <property type="match status" value="1"/>
</dbReference>
<evidence type="ECO:0000256" key="2">
    <source>
        <dbReference type="ARBA" id="ARBA00012251"/>
    </source>
</evidence>
<dbReference type="InterPro" id="IPR013083">
    <property type="entry name" value="Znf_RING/FYVE/PHD"/>
</dbReference>
<evidence type="ECO:0000256" key="7">
    <source>
        <dbReference type="ARBA" id="ARBA00022786"/>
    </source>
</evidence>
<dbReference type="PROSITE" id="PS50089">
    <property type="entry name" value="ZF_RING_2"/>
    <property type="match status" value="1"/>
</dbReference>
<dbReference type="AlphaFoldDB" id="A0A914Z018"/>
<evidence type="ECO:0000256" key="9">
    <source>
        <dbReference type="PROSITE-ProRule" id="PRU00175"/>
    </source>
</evidence>
<dbReference type="PANTHER" id="PTHR11685">
    <property type="entry name" value="RBR FAMILY RING FINGER AND IBR DOMAIN-CONTAINING"/>
    <property type="match status" value="1"/>
</dbReference>
<evidence type="ECO:0000256" key="1">
    <source>
        <dbReference type="ARBA" id="ARBA00001798"/>
    </source>
</evidence>
<dbReference type="InterPro" id="IPR044066">
    <property type="entry name" value="TRIAD_supradom"/>
</dbReference>
<dbReference type="SUPFAM" id="SSF57850">
    <property type="entry name" value="RING/U-box"/>
    <property type="match status" value="3"/>
</dbReference>
<dbReference type="InterPro" id="IPR047556">
    <property type="entry name" value="Rcat_RBR_TRIAD1"/>
</dbReference>
<dbReference type="InterPro" id="IPR031127">
    <property type="entry name" value="E3_UB_ligase_RBR"/>
</dbReference>
<dbReference type="Pfam" id="PF01485">
    <property type="entry name" value="IBR"/>
    <property type="match status" value="1"/>
</dbReference>
<keyword evidence="5" id="KW-0677">Repeat</keyword>
<evidence type="ECO:0000256" key="5">
    <source>
        <dbReference type="ARBA" id="ARBA00022737"/>
    </source>
</evidence>
<dbReference type="CDD" id="cd20360">
    <property type="entry name" value="Rcat_RBR_TRIAD1"/>
    <property type="match status" value="1"/>
</dbReference>
<dbReference type="InterPro" id="IPR002867">
    <property type="entry name" value="IBR_dom"/>
</dbReference>
<keyword evidence="8" id="KW-0862">Zinc</keyword>
<reference evidence="14" key="1">
    <citation type="submission" date="2022-11" db="UniProtKB">
        <authorList>
            <consortium name="WormBaseParasite"/>
        </authorList>
    </citation>
    <scope>IDENTIFICATION</scope>
</reference>
<dbReference type="Gene3D" id="1.20.120.1750">
    <property type="match status" value="1"/>
</dbReference>
<keyword evidence="10" id="KW-0175">Coiled coil</keyword>
<dbReference type="WBParaSite" id="PSU_v2.g3625.t1">
    <property type="protein sequence ID" value="PSU_v2.g3625.t1"/>
    <property type="gene ID" value="PSU_v2.g3625"/>
</dbReference>
<dbReference type="GO" id="GO:0061630">
    <property type="term" value="F:ubiquitin protein ligase activity"/>
    <property type="evidence" value="ECO:0007669"/>
    <property type="project" value="UniProtKB-EC"/>
</dbReference>
<dbReference type="FunFam" id="1.20.120.1750:FF:000002">
    <property type="entry name" value="RBR-type E3 ubiquitin transferase"/>
    <property type="match status" value="1"/>
</dbReference>
<evidence type="ECO:0000256" key="10">
    <source>
        <dbReference type="SAM" id="Coils"/>
    </source>
</evidence>
<evidence type="ECO:0000313" key="14">
    <source>
        <dbReference type="WBParaSite" id="PSU_v2.g3625.t1"/>
    </source>
</evidence>
<keyword evidence="7" id="KW-0833">Ubl conjugation pathway</keyword>
<evidence type="ECO:0000259" key="11">
    <source>
        <dbReference type="PROSITE" id="PS50089"/>
    </source>
</evidence>
<dbReference type="Gene3D" id="3.30.40.10">
    <property type="entry name" value="Zinc/RING finger domain, C3HC4 (zinc finger)"/>
    <property type="match status" value="1"/>
</dbReference>
<keyword evidence="4" id="KW-0479">Metal-binding</keyword>
<dbReference type="InterPro" id="IPR001841">
    <property type="entry name" value="Znf_RING"/>
</dbReference>
<name>A0A914Z018_9BILA</name>
<keyword evidence="3" id="KW-0808">Transferase</keyword>
<proteinExistence type="predicted"/>
<dbReference type="GO" id="GO:0016567">
    <property type="term" value="P:protein ubiquitination"/>
    <property type="evidence" value="ECO:0007669"/>
    <property type="project" value="InterPro"/>
</dbReference>
<dbReference type="PROSITE" id="PS51873">
    <property type="entry name" value="TRIAD"/>
    <property type="match status" value="1"/>
</dbReference>
<dbReference type="InterPro" id="IPR045840">
    <property type="entry name" value="Ariadne"/>
</dbReference>
<evidence type="ECO:0000256" key="6">
    <source>
        <dbReference type="ARBA" id="ARBA00022771"/>
    </source>
</evidence>
<sequence>MDDDQPSSDISSEADYDYDYEAEEDSVSTKIVMADPEYVVYKCYKQDDAARLLKEECSKLAQRCKIEEDEAIFFAQKFNFDEKKINDELQKHGTNFFIQCKIRAEILPPVLPLPRKKFKVSLPFSRSQRVSSRKTSPGLCRICYTEYEGMRCLSCGHEFCSPCWTAYFVNVLQKGISSKIECMESKCEIQCLSGFVTEFLRDYPKELKLYLDRIFRDSVLAHPNYRYCPGTDCQGIIYCESKKSHRVTCDFCKTSFCVLCGFDYHAPSSCEIMSQWRKKCGDDSETANYIRAHTKDCPKCSACIEKNGGCNHMQCSRCDYHFCWMCFKDWKSHGSEYYECSRYKENPAVALEAKYMKARHDLERYLHYFERFDNHSKSLKLEEELRAKIIAKIEQKVEEHEGTWIDWQYLHDAASLLTKCRYTLQYTYPFAYYLASGQRKELFEYQQAQLEKEIEELSWKVERAESTDRADLEKQMHVAECKRRTLLQDFLS</sequence>
<organism evidence="13 14">
    <name type="scientific">Panagrolaimus superbus</name>
    <dbReference type="NCBI Taxonomy" id="310955"/>
    <lineage>
        <taxon>Eukaryota</taxon>
        <taxon>Metazoa</taxon>
        <taxon>Ecdysozoa</taxon>
        <taxon>Nematoda</taxon>
        <taxon>Chromadorea</taxon>
        <taxon>Rhabditida</taxon>
        <taxon>Tylenchina</taxon>
        <taxon>Panagrolaimomorpha</taxon>
        <taxon>Panagrolaimoidea</taxon>
        <taxon>Panagrolaimidae</taxon>
        <taxon>Panagrolaimus</taxon>
    </lineage>
</organism>
<feature type="coiled-coil region" evidence="10">
    <location>
        <begin position="447"/>
        <end position="489"/>
    </location>
</feature>
<keyword evidence="6 9" id="KW-0863">Zinc-finger</keyword>
<dbReference type="EC" id="2.3.2.31" evidence="2"/>
<evidence type="ECO:0000256" key="4">
    <source>
        <dbReference type="ARBA" id="ARBA00022723"/>
    </source>
</evidence>
<evidence type="ECO:0000256" key="8">
    <source>
        <dbReference type="ARBA" id="ARBA00022833"/>
    </source>
</evidence>
<dbReference type="SMART" id="SM00647">
    <property type="entry name" value="IBR"/>
    <property type="match status" value="2"/>
</dbReference>
<dbReference type="Proteomes" id="UP000887577">
    <property type="component" value="Unplaced"/>
</dbReference>
<comment type="catalytic activity">
    <reaction evidence="1">
        <text>[E2 ubiquitin-conjugating enzyme]-S-ubiquitinyl-L-cysteine + [acceptor protein]-L-lysine = [E2 ubiquitin-conjugating enzyme]-L-cysteine + [acceptor protein]-N(6)-ubiquitinyl-L-lysine.</text>
        <dbReference type="EC" id="2.3.2.31"/>
    </reaction>
</comment>
<evidence type="ECO:0000256" key="3">
    <source>
        <dbReference type="ARBA" id="ARBA00022679"/>
    </source>
</evidence>
<dbReference type="Pfam" id="PF19422">
    <property type="entry name" value="Ariadne"/>
    <property type="match status" value="1"/>
</dbReference>
<accession>A0A914Z018</accession>
<protein>
    <recommendedName>
        <fullName evidence="2">RBR-type E3 ubiquitin transferase</fullName>
        <ecNumber evidence="2">2.3.2.31</ecNumber>
    </recommendedName>
</protein>
<evidence type="ECO:0000259" key="12">
    <source>
        <dbReference type="PROSITE" id="PS51873"/>
    </source>
</evidence>
<evidence type="ECO:0000313" key="13">
    <source>
        <dbReference type="Proteomes" id="UP000887577"/>
    </source>
</evidence>
<dbReference type="GO" id="GO:0008270">
    <property type="term" value="F:zinc ion binding"/>
    <property type="evidence" value="ECO:0007669"/>
    <property type="project" value="UniProtKB-KW"/>
</dbReference>